<dbReference type="PANTHER" id="PTHR46268">
    <property type="entry name" value="STRESS RESPONSE PROTEIN NHAX"/>
    <property type="match status" value="1"/>
</dbReference>
<dbReference type="InterPro" id="IPR006016">
    <property type="entry name" value="UspA"/>
</dbReference>
<keyword evidence="4" id="KW-1185">Reference proteome</keyword>
<evidence type="ECO:0000313" key="4">
    <source>
        <dbReference type="Proteomes" id="UP001500928"/>
    </source>
</evidence>
<dbReference type="InterPro" id="IPR006015">
    <property type="entry name" value="Universal_stress_UspA"/>
</dbReference>
<accession>A0ABP9AME8</accession>
<feature type="domain" description="UspA" evidence="2">
    <location>
        <begin position="17"/>
        <end position="161"/>
    </location>
</feature>
<comment type="caution">
    <text evidence="3">The sequence shown here is derived from an EMBL/GenBank/DDBJ whole genome shotgun (WGS) entry which is preliminary data.</text>
</comment>
<gene>
    <name evidence="3" type="ORF">GCM10023200_15660</name>
</gene>
<dbReference type="Gene3D" id="3.40.50.620">
    <property type="entry name" value="HUPs"/>
    <property type="match status" value="2"/>
</dbReference>
<reference evidence="4" key="1">
    <citation type="journal article" date="2019" name="Int. J. Syst. Evol. Microbiol.">
        <title>The Global Catalogue of Microorganisms (GCM) 10K type strain sequencing project: providing services to taxonomists for standard genome sequencing and annotation.</title>
        <authorList>
            <consortium name="The Broad Institute Genomics Platform"/>
            <consortium name="The Broad Institute Genome Sequencing Center for Infectious Disease"/>
            <person name="Wu L."/>
            <person name="Ma J."/>
        </authorList>
    </citation>
    <scope>NUCLEOTIDE SEQUENCE [LARGE SCALE GENOMIC DNA]</scope>
    <source>
        <strain evidence="4">JCM 17979</strain>
    </source>
</reference>
<dbReference type="PRINTS" id="PR01438">
    <property type="entry name" value="UNVRSLSTRESS"/>
</dbReference>
<evidence type="ECO:0000313" key="3">
    <source>
        <dbReference type="EMBL" id="GAA4783092.1"/>
    </source>
</evidence>
<organism evidence="3 4">
    <name type="scientific">Actinomycetospora chlora</name>
    <dbReference type="NCBI Taxonomy" id="663608"/>
    <lineage>
        <taxon>Bacteria</taxon>
        <taxon>Bacillati</taxon>
        <taxon>Actinomycetota</taxon>
        <taxon>Actinomycetes</taxon>
        <taxon>Pseudonocardiales</taxon>
        <taxon>Pseudonocardiaceae</taxon>
        <taxon>Actinomycetospora</taxon>
    </lineage>
</organism>
<sequence length="295" mass="30050">MVVVTSTPRATGDGFLLVGFDGSPDAAHAITVAAHLLPGRPVRVAHIWTSLDPGSVLYRRLAHRASTREHLERLARHEAAAAADGVVAHGVALARAAGWTAEPVVRGEHTDEGVDLAALAAELRPRAVVVGSRGLGGVRGLLGSVSEVVAHRSSVPVLVVPPLLADERAAATSGPAVVGHDGTAAAAHAHAVAAGLFAPRAVVPVHVEGPMGEGDADGVPPDAPRLRADGFGPAAVAEAIAREAAARRAGVIVVGSRQRSLLREVVLGSHARAVLHDGHRPVLVVPPEPEGDDDP</sequence>
<evidence type="ECO:0000256" key="1">
    <source>
        <dbReference type="ARBA" id="ARBA00008791"/>
    </source>
</evidence>
<comment type="similarity">
    <text evidence="1">Belongs to the universal stress protein A family.</text>
</comment>
<dbReference type="Proteomes" id="UP001500928">
    <property type="component" value="Unassembled WGS sequence"/>
</dbReference>
<dbReference type="PANTHER" id="PTHR46268:SF6">
    <property type="entry name" value="UNIVERSAL STRESS PROTEIN UP12"/>
    <property type="match status" value="1"/>
</dbReference>
<proteinExistence type="inferred from homology"/>
<name>A0ABP9AME8_9PSEU</name>
<dbReference type="Pfam" id="PF00582">
    <property type="entry name" value="Usp"/>
    <property type="match status" value="2"/>
</dbReference>
<dbReference type="InterPro" id="IPR014729">
    <property type="entry name" value="Rossmann-like_a/b/a_fold"/>
</dbReference>
<evidence type="ECO:0000259" key="2">
    <source>
        <dbReference type="Pfam" id="PF00582"/>
    </source>
</evidence>
<protein>
    <submittedName>
        <fullName evidence="3">Universal stress protein</fullName>
    </submittedName>
</protein>
<dbReference type="EMBL" id="BAABHO010000009">
    <property type="protein sequence ID" value="GAA4783092.1"/>
    <property type="molecule type" value="Genomic_DNA"/>
</dbReference>
<dbReference type="SUPFAM" id="SSF52402">
    <property type="entry name" value="Adenine nucleotide alpha hydrolases-like"/>
    <property type="match status" value="2"/>
</dbReference>
<feature type="domain" description="UspA" evidence="2">
    <location>
        <begin position="236"/>
        <end position="286"/>
    </location>
</feature>